<keyword evidence="1" id="KW-0812">Transmembrane</keyword>
<dbReference type="PRINTS" id="PR01210">
    <property type="entry name" value="GGTRANSPTASE"/>
</dbReference>
<dbReference type="PANTHER" id="PTHR11686">
    <property type="entry name" value="GAMMA GLUTAMYL TRANSPEPTIDASE"/>
    <property type="match status" value="1"/>
</dbReference>
<feature type="non-terminal residue" evidence="3">
    <location>
        <position position="448"/>
    </location>
</feature>
<dbReference type="InterPro" id="IPR000101">
    <property type="entry name" value="GGT_peptidase"/>
</dbReference>
<name>A0ABM1T5T2_LIMPO</name>
<proteinExistence type="predicted"/>
<dbReference type="InterPro" id="IPR043138">
    <property type="entry name" value="GGT_lsub"/>
</dbReference>
<protein>
    <submittedName>
        <fullName evidence="3">Gamma-glutamyltranspeptidase 1-like</fullName>
    </submittedName>
</protein>
<accession>A0ABM1T5T2</accession>
<dbReference type="GeneID" id="106467366"/>
<dbReference type="Pfam" id="PF01019">
    <property type="entry name" value="G_glu_transpept"/>
    <property type="match status" value="1"/>
</dbReference>
<evidence type="ECO:0000313" key="2">
    <source>
        <dbReference type="Proteomes" id="UP000694941"/>
    </source>
</evidence>
<organism evidence="2 3">
    <name type="scientific">Limulus polyphemus</name>
    <name type="common">Atlantic horseshoe crab</name>
    <dbReference type="NCBI Taxonomy" id="6850"/>
    <lineage>
        <taxon>Eukaryota</taxon>
        <taxon>Metazoa</taxon>
        <taxon>Ecdysozoa</taxon>
        <taxon>Arthropoda</taxon>
        <taxon>Chelicerata</taxon>
        <taxon>Merostomata</taxon>
        <taxon>Xiphosura</taxon>
        <taxon>Limulidae</taxon>
        <taxon>Limulus</taxon>
    </lineage>
</organism>
<dbReference type="RefSeq" id="XP_022251238.1">
    <property type="nucleotide sequence ID" value="XM_022395530.1"/>
</dbReference>
<keyword evidence="1" id="KW-1133">Transmembrane helix</keyword>
<dbReference type="SUPFAM" id="SSF56235">
    <property type="entry name" value="N-terminal nucleophile aminohydrolases (Ntn hydrolases)"/>
    <property type="match status" value="1"/>
</dbReference>
<sequence length="448" mass="49854">MAVVIYYLLAQKLQKIRCDCVRKNGSLKAVIGVIAALLMISLVIGLSIGLLITPQSENVAMSKVYTRAAISTDAGQCASVGKSMLEKNGSAVDAAIATLLCMGVVNPHSSGLGGGFLMAIYQRDEKLVKVLDSYEMAPQKATEDMYDGNQELAREGGLSVALPGELAGYIVAWKEYGKLPWSELFQPAIEMCENGFLVGRELGMALAWNKNLIRNESSLRVFFWNNNTNDVYKEGERLRRPILARTLRTLSKNVTITTFFGELEETLAEEIQSFGGIITERDFLMYTPLWKEAIQFRLHENLTLYGVPPPGSGALLGFILNILDEYGFDETSFSSVEQKTLSYHRFVEACKYAFAVRTELDDQEQNSDPSKYEQNKKTLVFNQLLCKDVSVNQLLCKDVSVNQLLCEYVSVNQLLCEDVSVNQLLCEDVSVNQLLCEDVSVNQLLCED</sequence>
<dbReference type="PANTHER" id="PTHR11686:SF9">
    <property type="entry name" value="RE13973P"/>
    <property type="match status" value="1"/>
</dbReference>
<reference evidence="3" key="1">
    <citation type="submission" date="2025-08" db="UniProtKB">
        <authorList>
            <consortium name="RefSeq"/>
        </authorList>
    </citation>
    <scope>IDENTIFICATION</scope>
    <source>
        <tissue evidence="3">Muscle</tissue>
    </source>
</reference>
<evidence type="ECO:0000256" key="1">
    <source>
        <dbReference type="SAM" id="Phobius"/>
    </source>
</evidence>
<dbReference type="Proteomes" id="UP000694941">
    <property type="component" value="Unplaced"/>
</dbReference>
<evidence type="ECO:0000313" key="3">
    <source>
        <dbReference type="RefSeq" id="XP_022251238.1"/>
    </source>
</evidence>
<dbReference type="Gene3D" id="1.10.246.130">
    <property type="match status" value="1"/>
</dbReference>
<gene>
    <name evidence="3" type="primary">LOC106467366</name>
</gene>
<feature type="transmembrane region" description="Helical" evidence="1">
    <location>
        <begin position="29"/>
        <end position="52"/>
    </location>
</feature>
<keyword evidence="1" id="KW-0472">Membrane</keyword>
<dbReference type="InterPro" id="IPR029055">
    <property type="entry name" value="Ntn_hydrolases_N"/>
</dbReference>
<keyword evidence="2" id="KW-1185">Reference proteome</keyword>